<name>A0A4U7AQZ1_9PEZI</name>
<dbReference type="SUPFAM" id="SSF51412">
    <property type="entry name" value="Inosine monophosphate dehydrogenase (IMPDH)"/>
    <property type="match status" value="1"/>
</dbReference>
<comment type="caution">
    <text evidence="4">The sequence shown here is derived from an EMBL/GenBank/DDBJ whole genome shotgun (WGS) entry which is preliminary data.</text>
</comment>
<evidence type="ECO:0000313" key="4">
    <source>
        <dbReference type="EMBL" id="TKX20329.1"/>
    </source>
</evidence>
<dbReference type="InterPro" id="IPR013785">
    <property type="entry name" value="Aldolase_TIM"/>
</dbReference>
<gene>
    <name evidence="4" type="ORF">C1H76_7483</name>
</gene>
<keyword evidence="4" id="KW-0503">Monooxygenase</keyword>
<dbReference type="CDD" id="cd04730">
    <property type="entry name" value="NPD_like"/>
    <property type="match status" value="1"/>
</dbReference>
<dbReference type="AlphaFoldDB" id="A0A4U7AQZ1"/>
<organism evidence="4 5">
    <name type="scientific">Elsinoe australis</name>
    <dbReference type="NCBI Taxonomy" id="40998"/>
    <lineage>
        <taxon>Eukaryota</taxon>
        <taxon>Fungi</taxon>
        <taxon>Dikarya</taxon>
        <taxon>Ascomycota</taxon>
        <taxon>Pezizomycotina</taxon>
        <taxon>Dothideomycetes</taxon>
        <taxon>Dothideomycetidae</taxon>
        <taxon>Myriangiales</taxon>
        <taxon>Elsinoaceae</taxon>
        <taxon>Elsinoe</taxon>
    </lineage>
</organism>
<dbReference type="PANTHER" id="PTHR32332">
    <property type="entry name" value="2-NITROPROPANE DIOXYGENASE"/>
    <property type="match status" value="1"/>
</dbReference>
<dbReference type="Gene3D" id="3.20.20.70">
    <property type="entry name" value="Aldolase class I"/>
    <property type="match status" value="1"/>
</dbReference>
<dbReference type="InterPro" id="IPR004136">
    <property type="entry name" value="NMO"/>
</dbReference>
<keyword evidence="2" id="KW-0288">FMN</keyword>
<evidence type="ECO:0000256" key="2">
    <source>
        <dbReference type="ARBA" id="ARBA00022643"/>
    </source>
</evidence>
<sequence length="360" mass="38104">MEALQADYPWVKGPLVSCAPMRLIALAPLAVAVSAAGGLGFIGAGSDVSFLEAELEKTKSLLSSLSSPLTTSNGTLPIGVGFLCWGLKPTDVTPLISQPGSRPAAIWLFAPRDLSHFAEWSTEIRQATEGQTKVWIQVGTVAEALASVEYAKPDVLVIQGQDAGGHGLTHGSGLVPFLPEAIAAVTKLCAEKKITKPSFIATGGIMEGKGVAAALTLGAYGVCLGTKFLAAEEATLAKGYRDSVIRARDGGVSTVRSSVYDTLRGTTQWPSHYGGRGVINASYEDWEKGMPVEENKKLYEEAMKKGDEGWDESKGRLTAYAGTGVGLVNKVQKAEEIVREAREGAVEALRTAWESVQHRT</sequence>
<evidence type="ECO:0000256" key="3">
    <source>
        <dbReference type="ARBA" id="ARBA00023002"/>
    </source>
</evidence>
<keyword evidence="1" id="KW-0285">Flavoprotein</keyword>
<keyword evidence="3" id="KW-0560">Oxidoreductase</keyword>
<evidence type="ECO:0000256" key="1">
    <source>
        <dbReference type="ARBA" id="ARBA00022630"/>
    </source>
</evidence>
<dbReference type="EMBL" id="PTQR01000091">
    <property type="protein sequence ID" value="TKX20329.1"/>
    <property type="molecule type" value="Genomic_DNA"/>
</dbReference>
<protein>
    <submittedName>
        <fullName evidence="4">Nitronate monooxygenase-3</fullName>
    </submittedName>
</protein>
<dbReference type="Proteomes" id="UP000308133">
    <property type="component" value="Unassembled WGS sequence"/>
</dbReference>
<proteinExistence type="predicted"/>
<evidence type="ECO:0000313" key="5">
    <source>
        <dbReference type="Proteomes" id="UP000308133"/>
    </source>
</evidence>
<reference evidence="4 5" key="1">
    <citation type="submission" date="2018-02" db="EMBL/GenBank/DDBJ databases">
        <title>Draft genome sequences of Elsinoe sp., causing black scab on jojoba.</title>
        <authorList>
            <person name="Stodart B."/>
            <person name="Jeffress S."/>
            <person name="Ash G."/>
            <person name="Arun Chinnappa K."/>
        </authorList>
    </citation>
    <scope>NUCLEOTIDE SEQUENCE [LARGE SCALE GENOMIC DNA]</scope>
    <source>
        <strain evidence="4 5">Hillstone_2</strain>
    </source>
</reference>
<dbReference type="Pfam" id="PF03060">
    <property type="entry name" value="NMO"/>
    <property type="match status" value="1"/>
</dbReference>
<accession>A0A4U7AQZ1</accession>
<dbReference type="GO" id="GO:0018580">
    <property type="term" value="F:nitronate monooxygenase activity"/>
    <property type="evidence" value="ECO:0007669"/>
    <property type="project" value="InterPro"/>
</dbReference>
<dbReference type="PANTHER" id="PTHR32332:SF34">
    <property type="entry name" value="2-NITROPROPANE DIOXYGENASE FAMILY, PUTATIVE-RELATED"/>
    <property type="match status" value="1"/>
</dbReference>